<dbReference type="AlphaFoldDB" id="A0A9E6ZTT4"/>
<proteinExistence type="predicted"/>
<organism evidence="1 2">
    <name type="scientific">Abyssalbus ytuae</name>
    <dbReference type="NCBI Taxonomy" id="2926907"/>
    <lineage>
        <taxon>Bacteria</taxon>
        <taxon>Pseudomonadati</taxon>
        <taxon>Bacteroidota</taxon>
        <taxon>Flavobacteriia</taxon>
        <taxon>Flavobacteriales</taxon>
        <taxon>Flavobacteriaceae</taxon>
        <taxon>Abyssalbus</taxon>
    </lineage>
</organism>
<sequence length="303" mass="34758">MHSIEIADKKQTLYYPENGYEFTKNQFLAFSGLVFQFMGGTISFTRLKVKLTYAFLNMARTANTDKDENIPVVENIMRISELNESFFNETRIKGKIHKQVDMVFFNQLLPVIKIGFKKYYGPSSALTNTVYGEYIQALTAFNDYSRTGEQHYLDTLIATLYRPKKWFNRIRKYLSNYSSDARRKFNPSLSPLYAKKIAKLPLSEKWAIYLFFASCQHFIATNEALDIGGGNTINLTLLFNQESTVESSKGIGIVGTLYSLAETRVFGNVKETSEQNTYDVLAFLVNQIEKINELKRNQKNVAS</sequence>
<dbReference type="Proteomes" id="UP000831290">
    <property type="component" value="Chromosome"/>
</dbReference>
<evidence type="ECO:0000313" key="1">
    <source>
        <dbReference type="EMBL" id="UOB16576.1"/>
    </source>
</evidence>
<dbReference type="RefSeq" id="WP_255841790.1">
    <property type="nucleotide sequence ID" value="NZ_CP094358.1"/>
</dbReference>
<evidence type="ECO:0000313" key="2">
    <source>
        <dbReference type="Proteomes" id="UP000831290"/>
    </source>
</evidence>
<protein>
    <submittedName>
        <fullName evidence="1">Uncharacterized protein</fullName>
    </submittedName>
</protein>
<gene>
    <name evidence="1" type="ORF">MQE35_12625</name>
</gene>
<keyword evidence="2" id="KW-1185">Reference proteome</keyword>
<dbReference type="KEGG" id="fbm:MQE35_12625"/>
<dbReference type="EMBL" id="CP094358">
    <property type="protein sequence ID" value="UOB16576.1"/>
    <property type="molecule type" value="Genomic_DNA"/>
</dbReference>
<accession>A0A9E6ZTT4</accession>
<name>A0A9E6ZTT4_9FLAO</name>
<reference evidence="1" key="1">
    <citation type="submission" date="2022-03" db="EMBL/GenBank/DDBJ databases">
        <title>Description of Abyssus ytuae gen. nov., sp. nov., a novel member of the family Flavobacteriaceae isolated from the sediment of Mariana Trench.</title>
        <authorList>
            <person name="Zhang J."/>
            <person name="Xu X."/>
        </authorList>
    </citation>
    <scope>NUCLEOTIDE SEQUENCE</scope>
    <source>
        <strain evidence="1">MT3330</strain>
    </source>
</reference>